<evidence type="ECO:0000313" key="2">
    <source>
        <dbReference type="EMBL" id="NKC03778.1"/>
    </source>
</evidence>
<keyword evidence="3" id="KW-1185">Reference proteome</keyword>
<evidence type="ECO:0000256" key="1">
    <source>
        <dbReference type="SAM" id="MobiDB-lite"/>
    </source>
</evidence>
<name>A0ABX1DLF4_9HYPH</name>
<sequence length="149" mass="17517">MSGSITGHASDISADLPGTSGINMRGQSNSHEALARAREQKFDRLVGDWGNERKENFATRCNINRIYRRAEVRILRTENIDKIDYTFTRELYTKRWYKNTTSSFRNYRKVRLHELVRGNTIKHGYLETKALKQTFKYFGSNEKKNLMIF</sequence>
<proteinExistence type="predicted"/>
<feature type="region of interest" description="Disordered" evidence="1">
    <location>
        <begin position="1"/>
        <end position="34"/>
    </location>
</feature>
<accession>A0ABX1DLF4</accession>
<feature type="compositionally biased region" description="Polar residues" evidence="1">
    <location>
        <begin position="20"/>
        <end position="31"/>
    </location>
</feature>
<evidence type="ECO:0000313" key="3">
    <source>
        <dbReference type="Proteomes" id="UP000704467"/>
    </source>
</evidence>
<organism evidence="2 3">
    <name type="scientific">Brucella haematophila</name>
    <dbReference type="NCBI Taxonomy" id="419474"/>
    <lineage>
        <taxon>Bacteria</taxon>
        <taxon>Pseudomonadati</taxon>
        <taxon>Pseudomonadota</taxon>
        <taxon>Alphaproteobacteria</taxon>
        <taxon>Hyphomicrobiales</taxon>
        <taxon>Brucellaceae</taxon>
        <taxon>Brucella/Ochrobactrum group</taxon>
        <taxon>Brucella</taxon>
    </lineage>
</organism>
<gene>
    <name evidence="2" type="ORF">HED55_12350</name>
</gene>
<comment type="caution">
    <text evidence="2">The sequence shown here is derived from an EMBL/GenBank/DDBJ whole genome shotgun (WGS) entry which is preliminary data.</text>
</comment>
<reference evidence="2 3" key="1">
    <citation type="submission" date="2020-03" db="EMBL/GenBank/DDBJ databases">
        <title>Whole genome sequencing of clinical and environmental type strains of Ochrobactrum.</title>
        <authorList>
            <person name="Dharne M."/>
        </authorList>
    </citation>
    <scope>NUCLEOTIDE SEQUENCE [LARGE SCALE GENOMIC DNA]</scope>
    <source>
        <strain evidence="2 3">CIP 109452</strain>
    </source>
</reference>
<protein>
    <submittedName>
        <fullName evidence="2">Uncharacterized protein</fullName>
    </submittedName>
</protein>
<dbReference type="Proteomes" id="UP000704467">
    <property type="component" value="Unassembled WGS sequence"/>
</dbReference>
<dbReference type="EMBL" id="JAAVLN010000001">
    <property type="protein sequence ID" value="NKC03778.1"/>
    <property type="molecule type" value="Genomic_DNA"/>
</dbReference>